<protein>
    <submittedName>
        <fullName evidence="3">Helix-turn-helix domain-containing protein</fullName>
    </submittedName>
</protein>
<organism evidence="3 4">
    <name type="scientific">Corallibacter vietnamensis</name>
    <dbReference type="NCBI Taxonomy" id="904130"/>
    <lineage>
        <taxon>Bacteria</taxon>
        <taxon>Pseudomonadati</taxon>
        <taxon>Bacteroidota</taxon>
        <taxon>Flavobacteriia</taxon>
        <taxon>Flavobacteriales</taxon>
        <taxon>Flavobacteriaceae</taxon>
        <taxon>Corallibacter</taxon>
    </lineage>
</organism>
<dbReference type="SUPFAM" id="SSF46955">
    <property type="entry name" value="Putative DNA-binding domain"/>
    <property type="match status" value="1"/>
</dbReference>
<sequence length="88" mass="10543">MKQYDNSDIEEIETRLEQTIKRLEKLQKQVRVEPFIDNSDFIRIFKISNGTAKNWRSKGVIPYVQIENKIYYKVSDIRSLLNKNYSTI</sequence>
<dbReference type="Pfam" id="PF12728">
    <property type="entry name" value="HTH_17"/>
    <property type="match status" value="1"/>
</dbReference>
<dbReference type="PANTHER" id="PTHR34585:SF22">
    <property type="entry name" value="HELIX-TURN-HELIX DOMAIN-CONTAINING PROTEIN"/>
    <property type="match status" value="1"/>
</dbReference>
<feature type="coiled-coil region" evidence="1">
    <location>
        <begin position="6"/>
        <end position="33"/>
    </location>
</feature>
<gene>
    <name evidence="3" type="ORF">GCM10022271_02150</name>
</gene>
<dbReference type="InterPro" id="IPR009061">
    <property type="entry name" value="DNA-bd_dom_put_sf"/>
</dbReference>
<name>A0ABP7GTS5_9FLAO</name>
<keyword evidence="1" id="KW-0175">Coiled coil</keyword>
<feature type="domain" description="Helix-turn-helix" evidence="2">
    <location>
        <begin position="43"/>
        <end position="84"/>
    </location>
</feature>
<reference evidence="4" key="1">
    <citation type="journal article" date="2019" name="Int. J. Syst. Evol. Microbiol.">
        <title>The Global Catalogue of Microorganisms (GCM) 10K type strain sequencing project: providing services to taxonomists for standard genome sequencing and annotation.</title>
        <authorList>
            <consortium name="The Broad Institute Genomics Platform"/>
            <consortium name="The Broad Institute Genome Sequencing Center for Infectious Disease"/>
            <person name="Wu L."/>
            <person name="Ma J."/>
        </authorList>
    </citation>
    <scope>NUCLEOTIDE SEQUENCE [LARGE SCALE GENOMIC DNA]</scope>
    <source>
        <strain evidence="4">JCM 17525</strain>
    </source>
</reference>
<evidence type="ECO:0000313" key="4">
    <source>
        <dbReference type="Proteomes" id="UP001501456"/>
    </source>
</evidence>
<evidence type="ECO:0000256" key="1">
    <source>
        <dbReference type="SAM" id="Coils"/>
    </source>
</evidence>
<dbReference type="InterPro" id="IPR041657">
    <property type="entry name" value="HTH_17"/>
</dbReference>
<evidence type="ECO:0000259" key="2">
    <source>
        <dbReference type="Pfam" id="PF12728"/>
    </source>
</evidence>
<dbReference type="RefSeq" id="WP_344726176.1">
    <property type="nucleotide sequence ID" value="NZ_BAABBI010000001.1"/>
</dbReference>
<keyword evidence="4" id="KW-1185">Reference proteome</keyword>
<evidence type="ECO:0000313" key="3">
    <source>
        <dbReference type="EMBL" id="GAA3773646.1"/>
    </source>
</evidence>
<accession>A0ABP7GTS5</accession>
<dbReference type="EMBL" id="BAABBI010000001">
    <property type="protein sequence ID" value="GAA3773646.1"/>
    <property type="molecule type" value="Genomic_DNA"/>
</dbReference>
<dbReference type="PANTHER" id="PTHR34585">
    <property type="match status" value="1"/>
</dbReference>
<proteinExistence type="predicted"/>
<dbReference type="Proteomes" id="UP001501456">
    <property type="component" value="Unassembled WGS sequence"/>
</dbReference>
<comment type="caution">
    <text evidence="3">The sequence shown here is derived from an EMBL/GenBank/DDBJ whole genome shotgun (WGS) entry which is preliminary data.</text>
</comment>